<protein>
    <submittedName>
        <fullName evidence="1">Uncharacterized protein</fullName>
    </submittedName>
</protein>
<proteinExistence type="predicted"/>
<evidence type="ECO:0000313" key="2">
    <source>
        <dbReference type="Proteomes" id="UP001172159"/>
    </source>
</evidence>
<evidence type="ECO:0000313" key="1">
    <source>
        <dbReference type="EMBL" id="KAK0747281.1"/>
    </source>
</evidence>
<gene>
    <name evidence="1" type="ORF">B0T21DRAFT_1458</name>
</gene>
<accession>A0AA40EXE7</accession>
<reference evidence="1" key="1">
    <citation type="submission" date="2023-06" db="EMBL/GenBank/DDBJ databases">
        <title>Genome-scale phylogeny and comparative genomics of the fungal order Sordariales.</title>
        <authorList>
            <consortium name="Lawrence Berkeley National Laboratory"/>
            <person name="Hensen N."/>
            <person name="Bonometti L."/>
            <person name="Westerberg I."/>
            <person name="Brannstrom I.O."/>
            <person name="Guillou S."/>
            <person name="Cros-Aarteil S."/>
            <person name="Calhoun S."/>
            <person name="Haridas S."/>
            <person name="Kuo A."/>
            <person name="Mondo S."/>
            <person name="Pangilinan J."/>
            <person name="Riley R."/>
            <person name="Labutti K."/>
            <person name="Andreopoulos B."/>
            <person name="Lipzen A."/>
            <person name="Chen C."/>
            <person name="Yanf M."/>
            <person name="Daum C."/>
            <person name="Ng V."/>
            <person name="Clum A."/>
            <person name="Steindorff A."/>
            <person name="Ohm R."/>
            <person name="Martin F."/>
            <person name="Silar P."/>
            <person name="Natvig D."/>
            <person name="Lalanne C."/>
            <person name="Gautier V."/>
            <person name="Ament-Velasquez S.L."/>
            <person name="Kruys A."/>
            <person name="Hutchinson M.I."/>
            <person name="Powell A.J."/>
            <person name="Barry K."/>
            <person name="Miller A.N."/>
            <person name="Grigoriev I.V."/>
            <person name="Debuchy R."/>
            <person name="Gladieux P."/>
            <person name="Thoren M.H."/>
            <person name="Johannesson H."/>
        </authorList>
    </citation>
    <scope>NUCLEOTIDE SEQUENCE</scope>
    <source>
        <strain evidence="1">CBS 540.89</strain>
    </source>
</reference>
<dbReference type="EMBL" id="JAUKTV010000001">
    <property type="protein sequence ID" value="KAK0747281.1"/>
    <property type="molecule type" value="Genomic_DNA"/>
</dbReference>
<sequence length="102" mass="10295">LFLPTILRRLAVPPSLVTAAHRQLGWSPGACISFSTSLRSATGVASPACSSGTLDTSTVQKVGSGVAAQPVEEAGVGMLTGGARRATSAYAGRRPSWRVAGA</sequence>
<keyword evidence="2" id="KW-1185">Reference proteome</keyword>
<dbReference type="Proteomes" id="UP001172159">
    <property type="component" value="Unassembled WGS sequence"/>
</dbReference>
<dbReference type="AlphaFoldDB" id="A0AA40EXE7"/>
<comment type="caution">
    <text evidence="1">The sequence shown here is derived from an EMBL/GenBank/DDBJ whole genome shotgun (WGS) entry which is preliminary data.</text>
</comment>
<feature type="non-terminal residue" evidence="1">
    <location>
        <position position="1"/>
    </location>
</feature>
<organism evidence="1 2">
    <name type="scientific">Apiosordaria backusii</name>
    <dbReference type="NCBI Taxonomy" id="314023"/>
    <lineage>
        <taxon>Eukaryota</taxon>
        <taxon>Fungi</taxon>
        <taxon>Dikarya</taxon>
        <taxon>Ascomycota</taxon>
        <taxon>Pezizomycotina</taxon>
        <taxon>Sordariomycetes</taxon>
        <taxon>Sordariomycetidae</taxon>
        <taxon>Sordariales</taxon>
        <taxon>Lasiosphaeriaceae</taxon>
        <taxon>Apiosordaria</taxon>
    </lineage>
</organism>
<name>A0AA40EXE7_9PEZI</name>